<proteinExistence type="predicted"/>
<evidence type="ECO:0000259" key="2">
    <source>
        <dbReference type="Pfam" id="PF25116"/>
    </source>
</evidence>
<reference evidence="4 5" key="1">
    <citation type="journal article" date="2016" name="Nat. Commun.">
        <title>Ectomycorrhizal ecology is imprinted in the genome of the dominant symbiotic fungus Cenococcum geophilum.</title>
        <authorList>
            <consortium name="DOE Joint Genome Institute"/>
            <person name="Peter M."/>
            <person name="Kohler A."/>
            <person name="Ohm R.A."/>
            <person name="Kuo A."/>
            <person name="Krutzmann J."/>
            <person name="Morin E."/>
            <person name="Arend M."/>
            <person name="Barry K.W."/>
            <person name="Binder M."/>
            <person name="Choi C."/>
            <person name="Clum A."/>
            <person name="Copeland A."/>
            <person name="Grisel N."/>
            <person name="Haridas S."/>
            <person name="Kipfer T."/>
            <person name="LaButti K."/>
            <person name="Lindquist E."/>
            <person name="Lipzen A."/>
            <person name="Maire R."/>
            <person name="Meier B."/>
            <person name="Mihaltcheva S."/>
            <person name="Molinier V."/>
            <person name="Murat C."/>
            <person name="Poggeler S."/>
            <person name="Quandt C.A."/>
            <person name="Sperisen C."/>
            <person name="Tritt A."/>
            <person name="Tisserant E."/>
            <person name="Crous P.W."/>
            <person name="Henrissat B."/>
            <person name="Nehls U."/>
            <person name="Egli S."/>
            <person name="Spatafora J.W."/>
            <person name="Grigoriev I.V."/>
            <person name="Martin F.M."/>
        </authorList>
    </citation>
    <scope>NUCLEOTIDE SEQUENCE [LARGE SCALE GENOMIC DNA]</scope>
    <source>
        <strain evidence="4 5">CBS 207.34</strain>
    </source>
</reference>
<gene>
    <name evidence="4" type="ORF">AOQ84DRAFT_430940</name>
</gene>
<dbReference type="InterPro" id="IPR050788">
    <property type="entry name" value="Yeast_SRP1/TIP1_CWP"/>
</dbReference>
<dbReference type="AlphaFoldDB" id="A0A8E2JUK7"/>
<accession>A0A8E2JUK7</accession>
<dbReference type="InterPro" id="IPR056826">
    <property type="entry name" value="Agd3_CE"/>
</dbReference>
<dbReference type="Pfam" id="PF25116">
    <property type="entry name" value="CBM87_Agd3"/>
    <property type="match status" value="1"/>
</dbReference>
<feature type="domain" description="Agd3 deacetylase" evidence="1">
    <location>
        <begin position="245"/>
        <end position="610"/>
    </location>
</feature>
<organism evidence="4 5">
    <name type="scientific">Glonium stellatum</name>
    <dbReference type="NCBI Taxonomy" id="574774"/>
    <lineage>
        <taxon>Eukaryota</taxon>
        <taxon>Fungi</taxon>
        <taxon>Dikarya</taxon>
        <taxon>Ascomycota</taxon>
        <taxon>Pezizomycotina</taxon>
        <taxon>Dothideomycetes</taxon>
        <taxon>Pleosporomycetidae</taxon>
        <taxon>Gloniales</taxon>
        <taxon>Gloniaceae</taxon>
        <taxon>Glonium</taxon>
    </lineage>
</organism>
<dbReference type="Pfam" id="PF25117">
    <property type="entry name" value="Agd3_C"/>
    <property type="match status" value="1"/>
</dbReference>
<dbReference type="InterPro" id="IPR056827">
    <property type="entry name" value="CBM87_Agd3"/>
</dbReference>
<dbReference type="PANTHER" id="PTHR31002">
    <property type="entry name" value="SERIPAUPERIN"/>
    <property type="match status" value="1"/>
</dbReference>
<dbReference type="Pfam" id="PF25115">
    <property type="entry name" value="Agd3_CE"/>
    <property type="match status" value="1"/>
</dbReference>
<dbReference type="Proteomes" id="UP000250140">
    <property type="component" value="Unassembled WGS sequence"/>
</dbReference>
<name>A0A8E2JUK7_9PEZI</name>
<evidence type="ECO:0000259" key="1">
    <source>
        <dbReference type="Pfam" id="PF25115"/>
    </source>
</evidence>
<dbReference type="OrthoDB" id="2113314at2759"/>
<evidence type="ECO:0000313" key="5">
    <source>
        <dbReference type="Proteomes" id="UP000250140"/>
    </source>
</evidence>
<evidence type="ECO:0000313" key="4">
    <source>
        <dbReference type="EMBL" id="OCL10265.1"/>
    </source>
</evidence>
<evidence type="ECO:0000259" key="3">
    <source>
        <dbReference type="Pfam" id="PF25117"/>
    </source>
</evidence>
<sequence length="682" mass="74328">MALSALFSSFSSSQDIVVPRAAGSSSVISTILIIARDATSAFSSYSGLQGYGIPYQVLTVPSTGTTLPQLNSSATLGNYGGIVIMSEVSYDYDGNYSSALTAAQMQQLYDYQIHFGVRMVRLDVYPEATFGVSVVDPNGNGNDEPVSITNATGFPTAGIKTNAPVSIAGIFHYPATITNHSIAWEIAAFNGSGTAAVVNNIGGRLQQVWFLPFATDWSPASNFLQHAWIHFLTRGIYLGFRRMYFNTQIDDMFLETDMYQPNDTTFRIRADDLTAHVTWMANINSRMPAGSTYFMEVGHNGNGNIEESVDDDTSSTICDPGTGIEYPDQIDTVLEYQKVLGTGTNVWPDTPVNYTWSDACTQLDELQNFFADTSNLNAFAHVSHTFTHEALNNATYDDTYKEIQFNQYWLKQVGISKAARFSSGGIIPPAITGLHNGDAIRAWLQLGIKYVVGDNTRPVLLNTDHPFWALTSTVANNGYAGLIIVPRWATTIYYNCDTPDCTLAEWVATSGGSGDFTSLLNDARATNTRHLLGLHGDPYMFHQANLRQTDVDETVVNGVSQQLSLFQIWVEVVVAEMMRLTTWPFVSQKHDDIAATFINRQTRDNCNPNIALTSSADGKSIIAATVFTTGNTCGTPVPVTVPGKVTATTGATTEQLGSDPLTLWVTMSGAQRTYMLSTPVPI</sequence>
<feature type="domain" description="Agd3 CBM87" evidence="2">
    <location>
        <begin position="27"/>
        <end position="231"/>
    </location>
</feature>
<keyword evidence="5" id="KW-1185">Reference proteome</keyword>
<dbReference type="EMBL" id="KV749278">
    <property type="protein sequence ID" value="OCL10265.1"/>
    <property type="molecule type" value="Genomic_DNA"/>
</dbReference>
<dbReference type="InterPro" id="IPR056825">
    <property type="entry name" value="Agd3_C"/>
</dbReference>
<protein>
    <recommendedName>
        <fullName evidence="6">Extracellular serine-rich protein</fullName>
    </recommendedName>
</protein>
<evidence type="ECO:0008006" key="6">
    <source>
        <dbReference type="Google" id="ProtNLM"/>
    </source>
</evidence>
<dbReference type="PANTHER" id="PTHR31002:SF34">
    <property type="entry name" value="CELL WALL PROTEIN CWP1-RELATED"/>
    <property type="match status" value="1"/>
</dbReference>
<feature type="domain" description="Agd3 C-terminal" evidence="3">
    <location>
        <begin position="617"/>
        <end position="680"/>
    </location>
</feature>